<dbReference type="Gene3D" id="3.30.450.80">
    <property type="entry name" value="Transcription factor LuxR-like, autoinducer-binding domain"/>
    <property type="match status" value="1"/>
</dbReference>
<keyword evidence="2" id="KW-0238">DNA-binding</keyword>
<protein>
    <submittedName>
        <fullName evidence="5">Transcriptional regulator EpsA</fullName>
    </submittedName>
</protein>
<dbReference type="RefSeq" id="WP_166223006.1">
    <property type="nucleotide sequence ID" value="NZ_CP049989.1"/>
</dbReference>
<dbReference type="PANTHER" id="PTHR44688:SF16">
    <property type="entry name" value="DNA-BINDING TRANSCRIPTIONAL ACTIVATOR DEVR_DOSR"/>
    <property type="match status" value="1"/>
</dbReference>
<sequence length="263" mass="29590">MTTTPLPFVRLNASDLEHLLITIERSLEVQTHAQFYLWAQGALQGFIPHEAMWCAWGNVDTIQLRVQMFARGVIAPRVEQQMTDPTDGILPRLVDDWLRGGRAPRLISSAGGDQMGRRQLIGDLKRCGFEHAAVHGVREVQGDYGSFFVFAGLDRVPDHRTAYMLELLMPHLHLALHRMRQRETHEACAEVAPVTILSKREIQVLHWVRNGKTNTEIGQILGISPPTVKNHVQKIMRKLNVNNRAQAVGKSATLRLVTHADLG</sequence>
<dbReference type="NCBIfam" id="TIGR03020">
    <property type="entry name" value="EpsA"/>
    <property type="match status" value="1"/>
</dbReference>
<dbReference type="Proteomes" id="UP000503162">
    <property type="component" value="Chromosome"/>
</dbReference>
<name>A0A6G8IC97_9BURK</name>
<dbReference type="GO" id="GO:0006355">
    <property type="term" value="P:regulation of DNA-templated transcription"/>
    <property type="evidence" value="ECO:0007669"/>
    <property type="project" value="InterPro"/>
</dbReference>
<dbReference type="SUPFAM" id="SSF46894">
    <property type="entry name" value="C-terminal effector domain of the bipartite response regulators"/>
    <property type="match status" value="1"/>
</dbReference>
<dbReference type="KEGG" id="hcz:G9Q37_00530"/>
<dbReference type="InterPro" id="IPR036693">
    <property type="entry name" value="TF_LuxR_autoind-bd_dom_sf"/>
</dbReference>
<evidence type="ECO:0000313" key="5">
    <source>
        <dbReference type="EMBL" id="QIM50721.1"/>
    </source>
</evidence>
<dbReference type="AlphaFoldDB" id="A0A6G8IC97"/>
<reference evidence="5 6" key="1">
    <citation type="submission" date="2020-03" db="EMBL/GenBank/DDBJ databases">
        <title>Hydrogenophaga sp. nov. isolated from cyanobacterial mat.</title>
        <authorList>
            <person name="Thorat V."/>
            <person name="Kirdat K."/>
            <person name="Tiwarekar B."/>
            <person name="Costa E.D."/>
            <person name="Yadav A."/>
        </authorList>
    </citation>
    <scope>NUCLEOTIDE SEQUENCE [LARGE SCALE GENOMIC DNA]</scope>
    <source>
        <strain evidence="5 6">BA0156</strain>
    </source>
</reference>
<dbReference type="SMART" id="SM00421">
    <property type="entry name" value="HTH_LUXR"/>
    <property type="match status" value="1"/>
</dbReference>
<keyword evidence="1" id="KW-0805">Transcription regulation</keyword>
<dbReference type="PANTHER" id="PTHR44688">
    <property type="entry name" value="DNA-BINDING TRANSCRIPTIONAL ACTIVATOR DEVR_DOSR"/>
    <property type="match status" value="1"/>
</dbReference>
<proteinExistence type="predicted"/>
<evidence type="ECO:0000256" key="1">
    <source>
        <dbReference type="ARBA" id="ARBA00023015"/>
    </source>
</evidence>
<evidence type="ECO:0000256" key="2">
    <source>
        <dbReference type="ARBA" id="ARBA00023125"/>
    </source>
</evidence>
<dbReference type="EMBL" id="CP049989">
    <property type="protein sequence ID" value="QIM50721.1"/>
    <property type="molecule type" value="Genomic_DNA"/>
</dbReference>
<dbReference type="CDD" id="cd06170">
    <property type="entry name" value="LuxR_C_like"/>
    <property type="match status" value="1"/>
</dbReference>
<evidence type="ECO:0000256" key="3">
    <source>
        <dbReference type="ARBA" id="ARBA00023163"/>
    </source>
</evidence>
<organism evidence="5 6">
    <name type="scientific">Hydrogenophaga crocea</name>
    <dbReference type="NCBI Taxonomy" id="2716225"/>
    <lineage>
        <taxon>Bacteria</taxon>
        <taxon>Pseudomonadati</taxon>
        <taxon>Pseudomonadota</taxon>
        <taxon>Betaproteobacteria</taxon>
        <taxon>Burkholderiales</taxon>
        <taxon>Comamonadaceae</taxon>
        <taxon>Hydrogenophaga</taxon>
    </lineage>
</organism>
<gene>
    <name evidence="5" type="primary">epsA</name>
    <name evidence="5" type="ORF">G9Q37_00530</name>
</gene>
<dbReference type="InterPro" id="IPR000792">
    <property type="entry name" value="Tscrpt_reg_LuxR_C"/>
</dbReference>
<keyword evidence="6" id="KW-1185">Reference proteome</keyword>
<dbReference type="GO" id="GO:0003677">
    <property type="term" value="F:DNA binding"/>
    <property type="evidence" value="ECO:0007669"/>
    <property type="project" value="UniProtKB-KW"/>
</dbReference>
<accession>A0A6G8IC97</accession>
<dbReference type="PRINTS" id="PR00038">
    <property type="entry name" value="HTHLUXR"/>
</dbReference>
<evidence type="ECO:0000313" key="6">
    <source>
        <dbReference type="Proteomes" id="UP000503162"/>
    </source>
</evidence>
<feature type="domain" description="HTH luxR-type" evidence="4">
    <location>
        <begin position="190"/>
        <end position="255"/>
    </location>
</feature>
<evidence type="ECO:0000259" key="4">
    <source>
        <dbReference type="PROSITE" id="PS50043"/>
    </source>
</evidence>
<dbReference type="InterPro" id="IPR016032">
    <property type="entry name" value="Sig_transdc_resp-reg_C-effctor"/>
</dbReference>
<dbReference type="Gene3D" id="1.10.10.10">
    <property type="entry name" value="Winged helix-like DNA-binding domain superfamily/Winged helix DNA-binding domain"/>
    <property type="match status" value="1"/>
</dbReference>
<dbReference type="PROSITE" id="PS50043">
    <property type="entry name" value="HTH_LUXR_2"/>
    <property type="match status" value="1"/>
</dbReference>
<keyword evidence="3" id="KW-0804">Transcription</keyword>
<dbReference type="InterPro" id="IPR036388">
    <property type="entry name" value="WH-like_DNA-bd_sf"/>
</dbReference>
<dbReference type="InterPro" id="IPR017470">
    <property type="entry name" value="Tscrpt_reg_EpsA"/>
</dbReference>
<dbReference type="Pfam" id="PF00196">
    <property type="entry name" value="GerE"/>
    <property type="match status" value="1"/>
</dbReference>